<dbReference type="OrthoDB" id="6258586at2"/>
<dbReference type="Proteomes" id="UP000283255">
    <property type="component" value="Unassembled WGS sequence"/>
</dbReference>
<name>A0A418YAD8_9GAMM</name>
<keyword evidence="3" id="KW-1185">Reference proteome</keyword>
<comment type="caution">
    <text evidence="2">The sequence shown here is derived from an EMBL/GenBank/DDBJ whole genome shotgun (WGS) entry which is preliminary data.</text>
</comment>
<proteinExistence type="predicted"/>
<evidence type="ECO:0000313" key="3">
    <source>
        <dbReference type="Proteomes" id="UP000283255"/>
    </source>
</evidence>
<feature type="signal peptide" evidence="1">
    <location>
        <begin position="1"/>
        <end position="18"/>
    </location>
</feature>
<reference evidence="2 3" key="1">
    <citation type="submission" date="2018-09" db="EMBL/GenBank/DDBJ databases">
        <authorList>
            <person name="Wang F."/>
        </authorList>
    </citation>
    <scope>NUCLEOTIDE SEQUENCE [LARGE SCALE GENOMIC DNA]</scope>
    <source>
        <strain evidence="2 3">PLHSC7-2</strain>
    </source>
</reference>
<dbReference type="EMBL" id="QZCH01000033">
    <property type="protein sequence ID" value="RJG39512.1"/>
    <property type="molecule type" value="Genomic_DNA"/>
</dbReference>
<evidence type="ECO:0000256" key="1">
    <source>
        <dbReference type="SAM" id="SignalP"/>
    </source>
</evidence>
<feature type="chain" id="PRO_5019511291" evidence="1">
    <location>
        <begin position="19"/>
        <end position="232"/>
    </location>
</feature>
<keyword evidence="1" id="KW-0732">Signal</keyword>
<evidence type="ECO:0000313" key="2">
    <source>
        <dbReference type="EMBL" id="RJG39512.1"/>
    </source>
</evidence>
<dbReference type="AlphaFoldDB" id="A0A418YAD8"/>
<organism evidence="2 3">
    <name type="scientific">Motilimonas pumila</name>
    <dbReference type="NCBI Taxonomy" id="2303987"/>
    <lineage>
        <taxon>Bacteria</taxon>
        <taxon>Pseudomonadati</taxon>
        <taxon>Pseudomonadota</taxon>
        <taxon>Gammaproteobacteria</taxon>
        <taxon>Alteromonadales</taxon>
        <taxon>Alteromonadales genera incertae sedis</taxon>
        <taxon>Motilimonas</taxon>
    </lineage>
</organism>
<sequence>MNLRLLLLLYFITPFAFAGNNWPDFSIPEDTDVEIINEKTIVNGLPMKMYRFNSVLNTQELIAFYKKEWSKPSQPDIAPYVINDVAFWKVIARFDSGFMISVQIKKTLSGSFGFISISDVESLQRRKYEGVVSIFPAPKGSKKINDFYSYDIGSKSRTVLILNKKDIRSNINFYTNHFISKGWVKDDTPNPINGDKYVLILSKGVDRLNMTISRDKKERITSIVAVHIDKDS</sequence>
<accession>A0A418YAD8</accession>
<reference evidence="2 3" key="2">
    <citation type="submission" date="2019-01" db="EMBL/GenBank/DDBJ databases">
        <title>Motilimonas pumilus sp. nov., isolated from the gut of sea cucumber (Apostichopus japonicus).</title>
        <authorList>
            <person name="Wang F.-Q."/>
            <person name="Ren L.-H."/>
            <person name="Lin Y.-W."/>
            <person name="Sun G.-H."/>
            <person name="Du Z.-J."/>
            <person name="Zhao J.-X."/>
            <person name="Liu X.-J."/>
            <person name="Liu L.-J."/>
        </authorList>
    </citation>
    <scope>NUCLEOTIDE SEQUENCE [LARGE SCALE GENOMIC DNA]</scope>
    <source>
        <strain evidence="2 3">PLHSC7-2</strain>
    </source>
</reference>
<gene>
    <name evidence="2" type="ORF">D1Z90_17905</name>
</gene>
<dbReference type="RefSeq" id="WP_119912168.1">
    <property type="nucleotide sequence ID" value="NZ_QZCH01000033.1"/>
</dbReference>
<protein>
    <submittedName>
        <fullName evidence="2">Uncharacterized protein</fullName>
    </submittedName>
</protein>